<protein>
    <submittedName>
        <fullName evidence="2">Uncharacterized protein</fullName>
    </submittedName>
</protein>
<comment type="caution">
    <text evidence="2">The sequence shown here is derived from an EMBL/GenBank/DDBJ whole genome shotgun (WGS) entry which is preliminary data.</text>
</comment>
<feature type="signal peptide" evidence="1">
    <location>
        <begin position="1"/>
        <end position="17"/>
    </location>
</feature>
<organism evidence="2 3">
    <name type="scientific">Paraphaeosphaeria minitans</name>
    <dbReference type="NCBI Taxonomy" id="565426"/>
    <lineage>
        <taxon>Eukaryota</taxon>
        <taxon>Fungi</taxon>
        <taxon>Dikarya</taxon>
        <taxon>Ascomycota</taxon>
        <taxon>Pezizomycotina</taxon>
        <taxon>Dothideomycetes</taxon>
        <taxon>Pleosporomycetidae</taxon>
        <taxon>Pleosporales</taxon>
        <taxon>Massarineae</taxon>
        <taxon>Didymosphaeriaceae</taxon>
        <taxon>Paraphaeosphaeria</taxon>
    </lineage>
</organism>
<dbReference type="AlphaFoldDB" id="A0A9P6GW50"/>
<feature type="chain" id="PRO_5040458083" evidence="1">
    <location>
        <begin position="18"/>
        <end position="202"/>
    </location>
</feature>
<evidence type="ECO:0000256" key="1">
    <source>
        <dbReference type="SAM" id="SignalP"/>
    </source>
</evidence>
<name>A0A9P6GW50_9PLEO</name>
<reference evidence="2" key="1">
    <citation type="journal article" date="2020" name="Mol. Plant Microbe Interact.">
        <title>Genome Sequence of the Biocontrol Agent Coniothyrium minitans strain Conio (IMI 134523).</title>
        <authorList>
            <person name="Patel D."/>
            <person name="Shittu T.A."/>
            <person name="Baroncelli R."/>
            <person name="Muthumeenakshi S."/>
            <person name="Osborne T.H."/>
            <person name="Janganan T.K."/>
            <person name="Sreenivasaprasad S."/>
        </authorList>
    </citation>
    <scope>NUCLEOTIDE SEQUENCE</scope>
    <source>
        <strain evidence="2">Conio</strain>
    </source>
</reference>
<evidence type="ECO:0000313" key="3">
    <source>
        <dbReference type="Proteomes" id="UP000756921"/>
    </source>
</evidence>
<gene>
    <name evidence="2" type="ORF">PMIN01_00828</name>
</gene>
<evidence type="ECO:0000313" key="2">
    <source>
        <dbReference type="EMBL" id="KAF9741289.1"/>
    </source>
</evidence>
<proteinExistence type="predicted"/>
<accession>A0A9P6GW50</accession>
<keyword evidence="3" id="KW-1185">Reference proteome</keyword>
<dbReference type="Proteomes" id="UP000756921">
    <property type="component" value="Unassembled WGS sequence"/>
</dbReference>
<dbReference type="OrthoDB" id="10324304at2759"/>
<dbReference type="EMBL" id="WJXW01000001">
    <property type="protein sequence ID" value="KAF9741289.1"/>
    <property type="molecule type" value="Genomic_DNA"/>
</dbReference>
<sequence length="202" mass="23736">MKLLLFFSLLLLPLIFAGDFWNDPVFRPLWDDRYKQKVITPHDGWKRPGIFTHPPAANRNSTDFDRNERVLINSTYPLQWAWTNVTRNMTWDLYLVNHRYEKRLIFRPTDSQANMSGYLWEVEDTSNNPFLDNSAMAFFYVVRRDGVWSEGFASRFVNISRRDWKTLGMTSGAGICAVDRLVVVPLLAILSFLINSYCMYFN</sequence>
<keyword evidence="1" id="KW-0732">Signal</keyword>